<evidence type="ECO:0000256" key="3">
    <source>
        <dbReference type="PIRSR" id="PIRSR000390-2"/>
    </source>
</evidence>
<feature type="non-terminal residue" evidence="5">
    <location>
        <position position="1"/>
    </location>
</feature>
<feature type="active site" description="Proton acceptor" evidence="2">
    <location>
        <position position="176"/>
    </location>
</feature>
<proteinExistence type="inferred from homology"/>
<dbReference type="EMBL" id="SPVH01000004">
    <property type="protein sequence ID" value="TFW13554.1"/>
    <property type="molecule type" value="Genomic_DNA"/>
</dbReference>
<evidence type="ECO:0000256" key="1">
    <source>
        <dbReference type="ARBA" id="ARBA00037999"/>
    </source>
</evidence>
<evidence type="ECO:0000256" key="2">
    <source>
        <dbReference type="PIRSR" id="PIRSR000390-1"/>
    </source>
</evidence>
<protein>
    <submittedName>
        <fullName evidence="5">UDP-4-amino-4, 6-dideoxy-N-acetyl-beta-L-altrosamine transaminase</fullName>
        <ecNumber evidence="5">2.6.1.92</ecNumber>
    </submittedName>
</protein>
<dbReference type="Proteomes" id="UP000298216">
    <property type="component" value="Unassembled WGS sequence"/>
</dbReference>
<dbReference type="InterPro" id="IPR020026">
    <property type="entry name" value="PseC"/>
</dbReference>
<dbReference type="InterPro" id="IPR000653">
    <property type="entry name" value="DegT/StrS_aminotransferase"/>
</dbReference>
<sequence>QWIDDADEAAVVAALRSPLLTQGERISEFESKLAARVGAEHCLVLANATAALHVAYAAMQLEGREGITSPNTFVATSNAMAYAGITPRFADIDARTLNLDPEAAARAINDATGVIAPVHFAGLPADMKRFQAVATEHGLRVVEDAAHAIGSQYPDGGQVGDCRYSDATVFSFHPVKTMTTGEGGAITTNDRALYDRMVLLRSHGLERAPEQMAKAPGPWFYEQQMLGYNYRMTELQAALGLSQLAKLDGFCIRRQQIVDAYHKGLAGLEWLTLPHVAEQSVCYHLFVLQVDFSSLGKSRSDVMAQLRHAGVGTQVHYIPVHLQPWYRDHFSTQIGDYPDAERYYERALSIPLFPAMTDGDVATVIDAVRKLSI</sequence>
<organism evidence="5 6">
    <name type="scientific">Brevundimonas intermedia</name>
    <dbReference type="NCBI Taxonomy" id="74315"/>
    <lineage>
        <taxon>Bacteria</taxon>
        <taxon>Pseudomonadati</taxon>
        <taxon>Pseudomonadota</taxon>
        <taxon>Alphaproteobacteria</taxon>
        <taxon>Caulobacterales</taxon>
        <taxon>Caulobacteraceae</taxon>
        <taxon>Brevundimonas</taxon>
    </lineage>
</organism>
<dbReference type="NCBIfam" id="TIGR03588">
    <property type="entry name" value="PseC"/>
    <property type="match status" value="1"/>
</dbReference>
<dbReference type="Gene3D" id="3.90.1150.10">
    <property type="entry name" value="Aspartate Aminotransferase, domain 1"/>
    <property type="match status" value="1"/>
</dbReference>
<reference evidence="5 6" key="1">
    <citation type="submission" date="2019-03" db="EMBL/GenBank/DDBJ databases">
        <title>Draft genome of Brevundimonas sp. a heavy metal resistant soil bacteria.</title>
        <authorList>
            <person name="Soto J."/>
        </authorList>
    </citation>
    <scope>NUCLEOTIDE SEQUENCE [LARGE SCALE GENOMIC DNA]</scope>
    <source>
        <strain evidence="5 6">B-10</strain>
    </source>
</reference>
<accession>A0A4Y9RWU7</accession>
<dbReference type="InterPro" id="IPR015421">
    <property type="entry name" value="PyrdxlP-dep_Trfase_major"/>
</dbReference>
<name>A0A4Y9RWU7_9CAUL</name>
<dbReference type="OrthoDB" id="9768668at2"/>
<dbReference type="PANTHER" id="PTHR30244">
    <property type="entry name" value="TRANSAMINASE"/>
    <property type="match status" value="1"/>
</dbReference>
<dbReference type="PANTHER" id="PTHR30244:SF34">
    <property type="entry name" value="DTDP-4-AMINO-4,6-DIDEOXYGALACTOSE TRANSAMINASE"/>
    <property type="match status" value="1"/>
</dbReference>
<keyword evidence="5" id="KW-0032">Aminotransferase</keyword>
<comment type="caution">
    <text evidence="5">The sequence shown here is derived from an EMBL/GenBank/DDBJ whole genome shotgun (WGS) entry which is preliminary data.</text>
</comment>
<evidence type="ECO:0000256" key="4">
    <source>
        <dbReference type="RuleBase" id="RU004508"/>
    </source>
</evidence>
<gene>
    <name evidence="5" type="primary">pseC</name>
    <name evidence="5" type="ORF">EGY25_06370</name>
</gene>
<dbReference type="GO" id="GO:0008483">
    <property type="term" value="F:transaminase activity"/>
    <property type="evidence" value="ECO:0007669"/>
    <property type="project" value="UniProtKB-KW"/>
</dbReference>
<dbReference type="Gene3D" id="3.40.640.10">
    <property type="entry name" value="Type I PLP-dependent aspartate aminotransferase-like (Major domain)"/>
    <property type="match status" value="1"/>
</dbReference>
<dbReference type="GO" id="GO:0030170">
    <property type="term" value="F:pyridoxal phosphate binding"/>
    <property type="evidence" value="ECO:0007669"/>
    <property type="project" value="TreeGrafter"/>
</dbReference>
<evidence type="ECO:0000313" key="5">
    <source>
        <dbReference type="EMBL" id="TFW13554.1"/>
    </source>
</evidence>
<keyword evidence="6" id="KW-1185">Reference proteome</keyword>
<dbReference type="SUPFAM" id="SSF53383">
    <property type="entry name" value="PLP-dependent transferases"/>
    <property type="match status" value="1"/>
</dbReference>
<dbReference type="AlphaFoldDB" id="A0A4Y9RWU7"/>
<dbReference type="CDD" id="cd00616">
    <property type="entry name" value="AHBA_syn"/>
    <property type="match status" value="1"/>
</dbReference>
<dbReference type="RefSeq" id="WP_135194195.1">
    <property type="nucleotide sequence ID" value="NZ_SPVH01000004.1"/>
</dbReference>
<evidence type="ECO:0000313" key="6">
    <source>
        <dbReference type="Proteomes" id="UP000298216"/>
    </source>
</evidence>
<comment type="similarity">
    <text evidence="1 4">Belongs to the DegT/DnrJ/EryC1 family.</text>
</comment>
<keyword evidence="3 4" id="KW-0663">Pyridoxal phosphate</keyword>
<dbReference type="EC" id="2.6.1.92" evidence="5"/>
<feature type="modified residue" description="N6-(pyridoxal phosphate)lysine" evidence="3">
    <location>
        <position position="176"/>
    </location>
</feature>
<keyword evidence="5" id="KW-0808">Transferase</keyword>
<dbReference type="InterPro" id="IPR015424">
    <property type="entry name" value="PyrdxlP-dep_Trfase"/>
</dbReference>
<dbReference type="PIRSF" id="PIRSF000390">
    <property type="entry name" value="PLP_StrS"/>
    <property type="match status" value="1"/>
</dbReference>
<dbReference type="Pfam" id="PF01041">
    <property type="entry name" value="DegT_DnrJ_EryC1"/>
    <property type="match status" value="1"/>
</dbReference>
<dbReference type="GO" id="GO:0000271">
    <property type="term" value="P:polysaccharide biosynthetic process"/>
    <property type="evidence" value="ECO:0007669"/>
    <property type="project" value="TreeGrafter"/>
</dbReference>
<dbReference type="InterPro" id="IPR015422">
    <property type="entry name" value="PyrdxlP-dep_Trfase_small"/>
</dbReference>